<reference evidence="1 2" key="1">
    <citation type="journal article" date="2019" name="Sci. Rep.">
        <title>Nanopore sequencing improves the draft genome of the human pathogenic amoeba Naegleria fowleri.</title>
        <authorList>
            <person name="Liechti N."/>
            <person name="Schurch N."/>
            <person name="Bruggmann R."/>
            <person name="Wittwer M."/>
        </authorList>
    </citation>
    <scope>NUCLEOTIDE SEQUENCE [LARGE SCALE GENOMIC DNA]</scope>
    <source>
        <strain evidence="1 2">ATCC 30894</strain>
    </source>
</reference>
<dbReference type="Proteomes" id="UP000444721">
    <property type="component" value="Unassembled WGS sequence"/>
</dbReference>
<name>A0A6A5BR22_NAEFO</name>
<comment type="caution">
    <text evidence="1">The sequence shown here is derived from an EMBL/GenBank/DDBJ whole genome shotgun (WGS) entry which is preliminary data.</text>
</comment>
<keyword evidence="2" id="KW-1185">Reference proteome</keyword>
<evidence type="ECO:0000313" key="2">
    <source>
        <dbReference type="Proteomes" id="UP000444721"/>
    </source>
</evidence>
<dbReference type="AlphaFoldDB" id="A0A6A5BR22"/>
<proteinExistence type="predicted"/>
<dbReference type="VEuPathDB" id="AmoebaDB:NfTy_082610"/>
<dbReference type="VEuPathDB" id="AmoebaDB:FDP41_004567"/>
<dbReference type="RefSeq" id="XP_044561381.1">
    <property type="nucleotide sequence ID" value="XM_044707995.1"/>
</dbReference>
<gene>
    <name evidence="1" type="ORF">FDP41_004567</name>
</gene>
<protein>
    <submittedName>
        <fullName evidence="1">Uncharacterized protein</fullName>
    </submittedName>
</protein>
<dbReference type="OrthoDB" id="10357720at2759"/>
<dbReference type="EMBL" id="VFQX01000037">
    <property type="protein sequence ID" value="KAF0976668.1"/>
    <property type="molecule type" value="Genomic_DNA"/>
</dbReference>
<organism evidence="1 2">
    <name type="scientific">Naegleria fowleri</name>
    <name type="common">Brain eating amoeba</name>
    <dbReference type="NCBI Taxonomy" id="5763"/>
    <lineage>
        <taxon>Eukaryota</taxon>
        <taxon>Discoba</taxon>
        <taxon>Heterolobosea</taxon>
        <taxon>Tetramitia</taxon>
        <taxon>Eutetramitia</taxon>
        <taxon>Vahlkampfiidae</taxon>
        <taxon>Naegleria</taxon>
    </lineage>
</organism>
<dbReference type="VEuPathDB" id="AmoebaDB:NF0114730"/>
<accession>A0A6A5BR22</accession>
<dbReference type="GeneID" id="68111785"/>
<sequence>MFEYSSSSSPSRIILTLDAALQTFSLFSESTYHVMMIEKNNCRGSGDSGGENHDPNACFHRSLTNLNHLSSSSLLPISKTTHSSSPPLQIWSHHIERIVLLLKHLFPKQFITTSHTSLKSTNFARTKMIQTEEYYCKNQSDCNDGMSSVRPSCIHLLLVGNTGDMSACSDLSICNAIKDYSHNFEKYSRCIINVHNDLFHFLYFVKSVEKVYGEKRWMDLTYNMICNYDYQKTKELMNFFNGKNNENSVKWMKENSVIPLNIIYWSGHGEDTLGLSFQFCQYMSFEEFLSIFESKRSGSSIIPHLFVMECCFSNEKVINNFVQKHNNHFEYLFLCSSLEKSGGWICDGVDSNGIMTNFLTDPVSSYFKVKHKIFFDLGNNSSEYFPYFNAVLKRKFYSIIDNFLTEAFQLVYPVDFINFIGSQLPFLLSSTIRLLFKHFILLNYYVDQLYQRQTPFSYPPLSKHALRGSKVVTLFSQMEERIDSLVMDILKSDIEE</sequence>
<evidence type="ECO:0000313" key="1">
    <source>
        <dbReference type="EMBL" id="KAF0976668.1"/>
    </source>
</evidence>